<name>A0ABV4X202_9CYAN</name>
<evidence type="ECO:0000256" key="3">
    <source>
        <dbReference type="ARBA" id="ARBA00022692"/>
    </source>
</evidence>
<evidence type="ECO:0000256" key="1">
    <source>
        <dbReference type="ARBA" id="ARBA00004141"/>
    </source>
</evidence>
<comment type="subcellular location">
    <subcellularLocation>
        <location evidence="1">Membrane</location>
        <topology evidence="1">Multi-pass membrane protein</topology>
    </subcellularLocation>
</comment>
<dbReference type="EMBL" id="JBHFNQ010000063">
    <property type="protein sequence ID" value="MFB2876794.1"/>
    <property type="molecule type" value="Genomic_DNA"/>
</dbReference>
<dbReference type="Pfam" id="PF01594">
    <property type="entry name" value="AI-2E_transport"/>
    <property type="match status" value="1"/>
</dbReference>
<dbReference type="InterPro" id="IPR002549">
    <property type="entry name" value="AI-2E-like"/>
</dbReference>
<gene>
    <name evidence="7" type="ORF">ACE1CC_07855</name>
</gene>
<comment type="caution">
    <text evidence="7">The sequence shown here is derived from an EMBL/GenBank/DDBJ whole genome shotgun (WGS) entry which is preliminary data.</text>
</comment>
<sequence length="149" mass="16653">MARQSIWDYLKLVMIAVGIVGLFLVLGLFLWAIADVILLLFTGVLFAVILRTLAKPIVRYTPLTDKWALAVVLLVIVLSLGIGGWLFIPEVINQADQLVAGVREAINRIESIINQNPWTQRLFGGVFQEGYDQFPFLNIMPRITGTLTN</sequence>
<evidence type="ECO:0000313" key="7">
    <source>
        <dbReference type="EMBL" id="MFB2876794.1"/>
    </source>
</evidence>
<keyword evidence="8" id="KW-1185">Reference proteome</keyword>
<evidence type="ECO:0000256" key="6">
    <source>
        <dbReference type="SAM" id="Phobius"/>
    </source>
</evidence>
<reference evidence="7 8" key="1">
    <citation type="submission" date="2024-09" db="EMBL/GenBank/DDBJ databases">
        <title>Floridaenema gen nov. (Aerosakkonemataceae, Aerosakkonematales ord. nov., Cyanobacteria) from benthic tropical and subtropical fresh waters, with the description of four new species.</title>
        <authorList>
            <person name="Moretto J.A."/>
            <person name="Berthold D.E."/>
            <person name="Lefler F.W."/>
            <person name="Huang I.-S."/>
            <person name="Laughinghouse H. IV."/>
        </authorList>
    </citation>
    <scope>NUCLEOTIDE SEQUENCE [LARGE SCALE GENOMIC DNA]</scope>
    <source>
        <strain evidence="7 8">BLCC-F46</strain>
    </source>
</reference>
<evidence type="ECO:0000256" key="4">
    <source>
        <dbReference type="ARBA" id="ARBA00022989"/>
    </source>
</evidence>
<comment type="similarity">
    <text evidence="2">Belongs to the autoinducer-2 exporter (AI-2E) (TC 2.A.86) family.</text>
</comment>
<feature type="transmembrane region" description="Helical" evidence="6">
    <location>
        <begin position="37"/>
        <end position="54"/>
    </location>
</feature>
<dbReference type="RefSeq" id="WP_413269917.1">
    <property type="nucleotide sequence ID" value="NZ_JBHFNQ010000063.1"/>
</dbReference>
<proteinExistence type="inferred from homology"/>
<feature type="transmembrane region" description="Helical" evidence="6">
    <location>
        <begin position="66"/>
        <end position="88"/>
    </location>
</feature>
<evidence type="ECO:0000256" key="2">
    <source>
        <dbReference type="ARBA" id="ARBA00009773"/>
    </source>
</evidence>
<keyword evidence="3 6" id="KW-0812">Transmembrane</keyword>
<keyword evidence="5 6" id="KW-0472">Membrane</keyword>
<evidence type="ECO:0000313" key="8">
    <source>
        <dbReference type="Proteomes" id="UP001576774"/>
    </source>
</evidence>
<dbReference type="Proteomes" id="UP001576774">
    <property type="component" value="Unassembled WGS sequence"/>
</dbReference>
<keyword evidence="4 6" id="KW-1133">Transmembrane helix</keyword>
<protein>
    <submittedName>
        <fullName evidence="7">AI-2E family transporter</fullName>
    </submittedName>
</protein>
<feature type="transmembrane region" description="Helical" evidence="6">
    <location>
        <begin position="12"/>
        <end position="31"/>
    </location>
</feature>
<organism evidence="7 8">
    <name type="scientific">Floridaenema aerugineum BLCC-F46</name>
    <dbReference type="NCBI Taxonomy" id="3153654"/>
    <lineage>
        <taxon>Bacteria</taxon>
        <taxon>Bacillati</taxon>
        <taxon>Cyanobacteriota</taxon>
        <taxon>Cyanophyceae</taxon>
        <taxon>Oscillatoriophycideae</taxon>
        <taxon>Aerosakkonematales</taxon>
        <taxon>Aerosakkonemataceae</taxon>
        <taxon>Floridanema</taxon>
        <taxon>Floridanema aerugineum</taxon>
    </lineage>
</organism>
<accession>A0ABV4X202</accession>
<evidence type="ECO:0000256" key="5">
    <source>
        <dbReference type="ARBA" id="ARBA00023136"/>
    </source>
</evidence>